<dbReference type="AlphaFoldDB" id="A0A834KIF9"/>
<feature type="compositionally biased region" description="Pro residues" evidence="1">
    <location>
        <begin position="48"/>
        <end position="71"/>
    </location>
</feature>
<comment type="caution">
    <text evidence="2">The sequence shown here is derived from an EMBL/GenBank/DDBJ whole genome shotgun (WGS) entry which is preliminary data.</text>
</comment>
<evidence type="ECO:0000256" key="1">
    <source>
        <dbReference type="SAM" id="MobiDB-lite"/>
    </source>
</evidence>
<sequence>MELILEKGNAIERVKVLDVFARSNPRAGLAIEAKLSFSVPRELIATVHPPPPPPPPQPPTSPPSPPPLPLY</sequence>
<reference evidence="2" key="1">
    <citation type="journal article" date="2020" name="G3 (Bethesda)">
        <title>High-Quality Assemblies for Three Invasive Social Wasps from the &lt;i&gt;Vespula&lt;/i&gt; Genus.</title>
        <authorList>
            <person name="Harrop T.W.R."/>
            <person name="Guhlin J."/>
            <person name="McLaughlin G.M."/>
            <person name="Permina E."/>
            <person name="Stockwell P."/>
            <person name="Gilligan J."/>
            <person name="Le Lec M.F."/>
            <person name="Gruber M.A.M."/>
            <person name="Quinn O."/>
            <person name="Lovegrove M."/>
            <person name="Duncan E.J."/>
            <person name="Remnant E.J."/>
            <person name="Van Eeckhoven J."/>
            <person name="Graham B."/>
            <person name="Knapp R.A."/>
            <person name="Langford K.W."/>
            <person name="Kronenberg Z."/>
            <person name="Press M.O."/>
            <person name="Eacker S.M."/>
            <person name="Wilson-Rankin E.E."/>
            <person name="Purcell J."/>
            <person name="Lester P.J."/>
            <person name="Dearden P.K."/>
        </authorList>
    </citation>
    <scope>NUCLEOTIDE SEQUENCE</scope>
    <source>
        <strain evidence="2">Marl-1</strain>
    </source>
</reference>
<proteinExistence type="predicted"/>
<protein>
    <submittedName>
        <fullName evidence="2">Uncharacterized protein</fullName>
    </submittedName>
</protein>
<accession>A0A834KIF9</accession>
<organism evidence="2 3">
    <name type="scientific">Vespula vulgaris</name>
    <name type="common">Yellow jacket</name>
    <name type="synonym">Wasp</name>
    <dbReference type="NCBI Taxonomy" id="7454"/>
    <lineage>
        <taxon>Eukaryota</taxon>
        <taxon>Metazoa</taxon>
        <taxon>Ecdysozoa</taxon>
        <taxon>Arthropoda</taxon>
        <taxon>Hexapoda</taxon>
        <taxon>Insecta</taxon>
        <taxon>Pterygota</taxon>
        <taxon>Neoptera</taxon>
        <taxon>Endopterygota</taxon>
        <taxon>Hymenoptera</taxon>
        <taxon>Apocrita</taxon>
        <taxon>Aculeata</taxon>
        <taxon>Vespoidea</taxon>
        <taxon>Vespidae</taxon>
        <taxon>Vespinae</taxon>
        <taxon>Vespula</taxon>
    </lineage>
</organism>
<dbReference type="Proteomes" id="UP000614350">
    <property type="component" value="Unassembled WGS sequence"/>
</dbReference>
<feature type="region of interest" description="Disordered" evidence="1">
    <location>
        <begin position="44"/>
        <end position="71"/>
    </location>
</feature>
<gene>
    <name evidence="2" type="ORF">HZH66_004280</name>
</gene>
<dbReference type="EMBL" id="JACSEA010000003">
    <property type="protein sequence ID" value="KAF7405374.1"/>
    <property type="molecule type" value="Genomic_DNA"/>
</dbReference>
<evidence type="ECO:0000313" key="2">
    <source>
        <dbReference type="EMBL" id="KAF7405374.1"/>
    </source>
</evidence>
<keyword evidence="3" id="KW-1185">Reference proteome</keyword>
<name>A0A834KIF9_VESVU</name>
<evidence type="ECO:0000313" key="3">
    <source>
        <dbReference type="Proteomes" id="UP000614350"/>
    </source>
</evidence>